<keyword evidence="4" id="KW-0479">Metal-binding</keyword>
<dbReference type="Pfam" id="PF00628">
    <property type="entry name" value="PHD"/>
    <property type="match status" value="1"/>
</dbReference>
<evidence type="ECO:0000256" key="2">
    <source>
        <dbReference type="ARBA" id="ARBA00006009"/>
    </source>
</evidence>
<evidence type="ECO:0000256" key="3">
    <source>
        <dbReference type="ARBA" id="ARBA00016814"/>
    </source>
</evidence>
<feature type="compositionally biased region" description="Low complexity" evidence="9">
    <location>
        <begin position="217"/>
        <end position="237"/>
    </location>
</feature>
<dbReference type="PANTHER" id="PTHR13415">
    <property type="entry name" value="NUCLEAR FACTOR-RELATED"/>
    <property type="match status" value="1"/>
</dbReference>
<dbReference type="Proteomes" id="UP001321473">
    <property type="component" value="Unassembled WGS sequence"/>
</dbReference>
<evidence type="ECO:0000313" key="12">
    <source>
        <dbReference type="Proteomes" id="UP001321473"/>
    </source>
</evidence>
<proteinExistence type="inferred from homology"/>
<feature type="region of interest" description="Disordered" evidence="9">
    <location>
        <begin position="1"/>
        <end position="44"/>
    </location>
</feature>
<dbReference type="InterPro" id="IPR019786">
    <property type="entry name" value="Zinc_finger_PHD-type_CS"/>
</dbReference>
<name>A0AAQ4DCY0_AMBAM</name>
<gene>
    <name evidence="11" type="ORF">V5799_028412</name>
</gene>
<reference evidence="11 12" key="1">
    <citation type="journal article" date="2023" name="Arcadia Sci">
        <title>De novo assembly of a long-read Amblyomma americanum tick genome.</title>
        <authorList>
            <person name="Chou S."/>
            <person name="Poskanzer K.E."/>
            <person name="Rollins M."/>
            <person name="Thuy-Boun P.S."/>
        </authorList>
    </citation>
    <scope>NUCLEOTIDE SEQUENCE [LARGE SCALE GENOMIC DNA]</scope>
    <source>
        <strain evidence="11">F_SG_1</strain>
        <tissue evidence="11">Salivary glands</tissue>
    </source>
</reference>
<dbReference type="PROSITE" id="PS50016">
    <property type="entry name" value="ZF_PHD_2"/>
    <property type="match status" value="1"/>
</dbReference>
<evidence type="ECO:0000313" key="11">
    <source>
        <dbReference type="EMBL" id="KAK8760320.1"/>
    </source>
</evidence>
<dbReference type="GO" id="GO:0160240">
    <property type="term" value="P:RNA polymerase II transcription initiation surveillance"/>
    <property type="evidence" value="ECO:0007669"/>
    <property type="project" value="UniProtKB-ARBA"/>
</dbReference>
<comment type="caution">
    <text evidence="11">The sequence shown here is derived from an EMBL/GenBank/DDBJ whole genome shotgun (WGS) entry which is preliminary data.</text>
</comment>
<dbReference type="InterPro" id="IPR011011">
    <property type="entry name" value="Znf_FYVE_PHD"/>
</dbReference>
<keyword evidence="5 8" id="KW-0863">Zinc-finger</keyword>
<evidence type="ECO:0000256" key="7">
    <source>
        <dbReference type="ARBA" id="ARBA00023242"/>
    </source>
</evidence>
<evidence type="ECO:0000256" key="1">
    <source>
        <dbReference type="ARBA" id="ARBA00004123"/>
    </source>
</evidence>
<organism evidence="11 12">
    <name type="scientific">Amblyomma americanum</name>
    <name type="common">Lone star tick</name>
    <dbReference type="NCBI Taxonomy" id="6943"/>
    <lineage>
        <taxon>Eukaryota</taxon>
        <taxon>Metazoa</taxon>
        <taxon>Ecdysozoa</taxon>
        <taxon>Arthropoda</taxon>
        <taxon>Chelicerata</taxon>
        <taxon>Arachnida</taxon>
        <taxon>Acari</taxon>
        <taxon>Parasitiformes</taxon>
        <taxon>Ixodida</taxon>
        <taxon>Ixodoidea</taxon>
        <taxon>Ixodidae</taxon>
        <taxon>Amblyomminae</taxon>
        <taxon>Amblyomma</taxon>
    </lineage>
</organism>
<dbReference type="InterPro" id="IPR051776">
    <property type="entry name" value="Integrator_subunit_12"/>
</dbReference>
<evidence type="ECO:0000259" key="10">
    <source>
        <dbReference type="PROSITE" id="PS50016"/>
    </source>
</evidence>
<dbReference type="PANTHER" id="PTHR13415:SF2">
    <property type="entry name" value="INTEGRATOR COMPLEX SUBUNIT 12"/>
    <property type="match status" value="1"/>
</dbReference>
<evidence type="ECO:0000256" key="6">
    <source>
        <dbReference type="ARBA" id="ARBA00022833"/>
    </source>
</evidence>
<evidence type="ECO:0000256" key="8">
    <source>
        <dbReference type="PROSITE-ProRule" id="PRU00146"/>
    </source>
</evidence>
<dbReference type="CDD" id="cd15501">
    <property type="entry name" value="PHD_Int12"/>
    <property type="match status" value="1"/>
</dbReference>
<dbReference type="EMBL" id="JARKHS020032261">
    <property type="protein sequence ID" value="KAK8760320.1"/>
    <property type="molecule type" value="Genomic_DNA"/>
</dbReference>
<feature type="compositionally biased region" description="Pro residues" evidence="9">
    <location>
        <begin position="330"/>
        <end position="340"/>
    </location>
</feature>
<sequence length="492" mass="52300">MFRRKRGPVGFAALSPRGDRTVTSKGRSKEGELATKLSRKPSRRDRTLVLRPQINVGTSSKSVFPSRNEGVSMAQLELDPLFLKALRLLHSKAKDSAEQLRQLIEDTLVQRQGTTGSAGRDTKTLLTTIKLESDGRAHLLGRRQSPKQDIGSNGGPPALSAVRSFSSPSDEPRRKDPPPLECKPPPLPAKPDTPSPVLEVSGLLEAKRTRTESPQLASSHSASPVSRLASSSSPDSSSDGEDFTVDMGQVCVMCNQQDVTAKNQLIECQECHCLYHQECHRPPATDYDVNDPRLVWYCARCTKNMKKMTIKPPKPASKMPFGVPRELTPPSKPETPPPLTSQPFKRSELKAPALSSSAGPNKPIGLAGLAANLSKPKPLKPLSSVAQPQKPLPSAFQNLSSLATAAAAIKSSSSSSSSSSAGSSSRGNNGGNGSSTSPSGPSPPALVPATTTAGGNGKSASSSLLMSADKRLQIMKKKAAAKMQEKRRVTSK</sequence>
<dbReference type="InterPro" id="IPR019787">
    <property type="entry name" value="Znf_PHD-finger"/>
</dbReference>
<evidence type="ECO:0000256" key="9">
    <source>
        <dbReference type="SAM" id="MobiDB-lite"/>
    </source>
</evidence>
<feature type="compositionally biased region" description="Pro residues" evidence="9">
    <location>
        <begin position="179"/>
        <end position="194"/>
    </location>
</feature>
<keyword evidence="6" id="KW-0862">Zinc</keyword>
<dbReference type="PROSITE" id="PS01359">
    <property type="entry name" value="ZF_PHD_1"/>
    <property type="match status" value="1"/>
</dbReference>
<dbReference type="Gene3D" id="3.30.40.10">
    <property type="entry name" value="Zinc/RING finger domain, C3HC4 (zinc finger)"/>
    <property type="match status" value="1"/>
</dbReference>
<protein>
    <recommendedName>
        <fullName evidence="3">Integrator complex subunit 12</fullName>
    </recommendedName>
</protein>
<feature type="region of interest" description="Disordered" evidence="9">
    <location>
        <begin position="136"/>
        <end position="241"/>
    </location>
</feature>
<feature type="region of interest" description="Disordered" evidence="9">
    <location>
        <begin position="309"/>
        <end position="344"/>
    </location>
</feature>
<dbReference type="GO" id="GO:0008270">
    <property type="term" value="F:zinc ion binding"/>
    <property type="evidence" value="ECO:0007669"/>
    <property type="project" value="UniProtKB-KW"/>
</dbReference>
<dbReference type="SMART" id="SM00249">
    <property type="entry name" value="PHD"/>
    <property type="match status" value="1"/>
</dbReference>
<dbReference type="GO" id="GO:0034472">
    <property type="term" value="P:snRNA 3'-end processing"/>
    <property type="evidence" value="ECO:0007669"/>
    <property type="project" value="TreeGrafter"/>
</dbReference>
<evidence type="ECO:0000256" key="4">
    <source>
        <dbReference type="ARBA" id="ARBA00022723"/>
    </source>
</evidence>
<comment type="subcellular location">
    <subcellularLocation>
        <location evidence="1">Nucleus</location>
    </subcellularLocation>
</comment>
<dbReference type="GO" id="GO:0032039">
    <property type="term" value="C:integrator complex"/>
    <property type="evidence" value="ECO:0007669"/>
    <property type="project" value="UniProtKB-ARBA"/>
</dbReference>
<feature type="compositionally biased region" description="Low complexity" evidence="9">
    <location>
        <begin position="404"/>
        <end position="427"/>
    </location>
</feature>
<keyword evidence="12" id="KW-1185">Reference proteome</keyword>
<dbReference type="GO" id="GO:0160232">
    <property type="term" value="C:INTAC complex"/>
    <property type="evidence" value="ECO:0007669"/>
    <property type="project" value="UniProtKB-ARBA"/>
</dbReference>
<evidence type="ECO:0000256" key="5">
    <source>
        <dbReference type="ARBA" id="ARBA00022771"/>
    </source>
</evidence>
<dbReference type="InterPro" id="IPR039054">
    <property type="entry name" value="Int12_PHD"/>
</dbReference>
<feature type="domain" description="PHD-type" evidence="10">
    <location>
        <begin position="248"/>
        <end position="304"/>
    </location>
</feature>
<dbReference type="InterPro" id="IPR013083">
    <property type="entry name" value="Znf_RING/FYVE/PHD"/>
</dbReference>
<dbReference type="FunFam" id="3.30.40.10:FF:000101">
    <property type="entry name" value="Integrator complex subunit 12"/>
    <property type="match status" value="1"/>
</dbReference>
<keyword evidence="7" id="KW-0539">Nucleus</keyword>
<dbReference type="SUPFAM" id="SSF57903">
    <property type="entry name" value="FYVE/PHD zinc finger"/>
    <property type="match status" value="1"/>
</dbReference>
<accession>A0AAQ4DCY0</accession>
<comment type="similarity">
    <text evidence="2">Belongs to the Integrator subunit 12 family.</text>
</comment>
<dbReference type="AlphaFoldDB" id="A0AAQ4DCY0"/>
<feature type="compositionally biased region" description="Polar residues" evidence="9">
    <location>
        <begin position="449"/>
        <end position="465"/>
    </location>
</feature>
<feature type="compositionally biased region" description="Basic and acidic residues" evidence="9">
    <location>
        <begin position="17"/>
        <end position="33"/>
    </location>
</feature>
<dbReference type="InterPro" id="IPR001965">
    <property type="entry name" value="Znf_PHD"/>
</dbReference>
<feature type="region of interest" description="Disordered" evidence="9">
    <location>
        <begin position="404"/>
        <end position="471"/>
    </location>
</feature>